<dbReference type="PaxDb" id="411902-CLOBOL_07315"/>
<evidence type="ECO:0000313" key="2">
    <source>
        <dbReference type="Proteomes" id="UP000005396"/>
    </source>
</evidence>
<organism evidence="1 2">
    <name type="scientific">Enterocloster bolteae (strain ATCC BAA-613 / DSM 15670 / CCUG 46953 / JCM 12243 / WAL 16351)</name>
    <name type="common">Clostridium bolteae</name>
    <dbReference type="NCBI Taxonomy" id="411902"/>
    <lineage>
        <taxon>Bacteria</taxon>
        <taxon>Bacillati</taxon>
        <taxon>Bacillota</taxon>
        <taxon>Clostridia</taxon>
        <taxon>Lachnospirales</taxon>
        <taxon>Lachnospiraceae</taxon>
        <taxon>Enterocloster</taxon>
    </lineage>
</organism>
<dbReference type="Proteomes" id="UP000005396">
    <property type="component" value="Unassembled WGS sequence"/>
</dbReference>
<dbReference type="EMBL" id="ABCC02000077">
    <property type="protein sequence ID" value="EDP12450.1"/>
    <property type="molecule type" value="Genomic_DNA"/>
</dbReference>
<protein>
    <submittedName>
        <fullName evidence="1">Uncharacterized protein</fullName>
    </submittedName>
</protein>
<dbReference type="HOGENOM" id="CLU_3326495_0_0_9"/>
<proteinExistence type="predicted"/>
<reference evidence="1 2" key="1">
    <citation type="submission" date="2007-08" db="EMBL/GenBank/DDBJ databases">
        <authorList>
            <person name="Fulton L."/>
            <person name="Clifton S."/>
            <person name="Fulton B."/>
            <person name="Xu J."/>
            <person name="Minx P."/>
            <person name="Pepin K.H."/>
            <person name="Johnson M."/>
            <person name="Thiruvilangam P."/>
            <person name="Bhonagiri V."/>
            <person name="Nash W.E."/>
            <person name="Mardis E.R."/>
            <person name="Wilson R.K."/>
        </authorList>
    </citation>
    <scope>NUCLEOTIDE SEQUENCE [LARGE SCALE GENOMIC DNA]</scope>
    <source>
        <strain evidence="2">ATCC BAA-613 / DSM 15670 / CCUG 46953 / JCM 12243 / WAL 16351</strain>
    </source>
</reference>
<dbReference type="AlphaFoldDB" id="A8S5T9"/>
<comment type="caution">
    <text evidence="1">The sequence shown here is derived from an EMBL/GenBank/DDBJ whole genome shotgun (WGS) entry which is preliminary data.</text>
</comment>
<sequence length="38" mass="4601">MDRKKRNSMVIVLFLFCCHCVNGTKNREYLYIKHIGRI</sequence>
<evidence type="ECO:0000313" key="1">
    <source>
        <dbReference type="EMBL" id="EDP12450.1"/>
    </source>
</evidence>
<name>A8S5T9_ENTBW</name>
<reference evidence="1 2" key="2">
    <citation type="submission" date="2007-09" db="EMBL/GenBank/DDBJ databases">
        <title>Draft genome sequence of Clostridium bolteae (ATCC BAA-613).</title>
        <authorList>
            <person name="Sudarsanam P."/>
            <person name="Ley R."/>
            <person name="Guruge J."/>
            <person name="Turnbaugh P.J."/>
            <person name="Mahowald M."/>
            <person name="Liep D."/>
            <person name="Gordon J."/>
        </authorList>
    </citation>
    <scope>NUCLEOTIDE SEQUENCE [LARGE SCALE GENOMIC DNA]</scope>
    <source>
        <strain evidence="2">ATCC BAA-613 / DSM 15670 / CCUG 46953 / JCM 12243 / WAL 16351</strain>
    </source>
</reference>
<accession>A8S5T9</accession>
<gene>
    <name evidence="1" type="ORF">CLOBOL_07315</name>
</gene>